<feature type="domain" description="Tyrosine-protein kinase G-rich" evidence="11">
    <location>
        <begin position="372"/>
        <end position="442"/>
    </location>
</feature>
<evidence type="ECO:0000256" key="9">
    <source>
        <dbReference type="SAM" id="Phobius"/>
    </source>
</evidence>
<evidence type="ECO:0000256" key="8">
    <source>
        <dbReference type="SAM" id="Coils"/>
    </source>
</evidence>
<dbReference type="InterPro" id="IPR005702">
    <property type="entry name" value="Wzc-like_C"/>
</dbReference>
<feature type="coiled-coil region" evidence="8">
    <location>
        <begin position="281"/>
        <end position="329"/>
    </location>
</feature>
<gene>
    <name evidence="12" type="primary">ptk</name>
    <name evidence="12" type="ORF">NCTC11647_00446</name>
</gene>
<dbReference type="SUPFAM" id="SSF52540">
    <property type="entry name" value="P-loop containing nucleoside triphosphate hydrolases"/>
    <property type="match status" value="1"/>
</dbReference>
<dbReference type="CDD" id="cd05387">
    <property type="entry name" value="BY-kinase"/>
    <property type="match status" value="1"/>
</dbReference>
<evidence type="ECO:0000256" key="3">
    <source>
        <dbReference type="ARBA" id="ARBA00022692"/>
    </source>
</evidence>
<dbReference type="InterPro" id="IPR027417">
    <property type="entry name" value="P-loop_NTPase"/>
</dbReference>
<dbReference type="Pfam" id="PF13807">
    <property type="entry name" value="GNVR"/>
    <property type="match status" value="1"/>
</dbReference>
<protein>
    <submittedName>
        <fullName evidence="12">Tyrosine-protein kinase ptk</fullName>
        <ecNumber evidence="12">2.7.10.-</ecNumber>
    </submittedName>
</protein>
<evidence type="ECO:0000313" key="13">
    <source>
        <dbReference type="Proteomes" id="UP000251647"/>
    </source>
</evidence>
<dbReference type="OrthoDB" id="9775724at2"/>
<dbReference type="Proteomes" id="UP000251647">
    <property type="component" value="Unassembled WGS sequence"/>
</dbReference>
<keyword evidence="7 9" id="KW-0472">Membrane</keyword>
<keyword evidence="4" id="KW-0547">Nucleotide-binding</keyword>
<feature type="domain" description="Polysaccharide chain length determinant N-terminal" evidence="10">
    <location>
        <begin position="15"/>
        <end position="106"/>
    </location>
</feature>
<keyword evidence="6 9" id="KW-1133">Transmembrane helix</keyword>
<dbReference type="InterPro" id="IPR050445">
    <property type="entry name" value="Bact_polysacc_biosynth/exp"/>
</dbReference>
<dbReference type="RefSeq" id="WP_005300949.1">
    <property type="nucleotide sequence ID" value="NZ_CP073684.1"/>
</dbReference>
<keyword evidence="12" id="KW-0808">Transferase</keyword>
<reference evidence="12 13" key="1">
    <citation type="submission" date="2018-06" db="EMBL/GenBank/DDBJ databases">
        <authorList>
            <consortium name="Pathogen Informatics"/>
            <person name="Doyle S."/>
        </authorList>
    </citation>
    <scope>NUCLEOTIDE SEQUENCE [LARGE SCALE GENOMIC DNA]</scope>
    <source>
        <strain evidence="12 13">NCTC11647</strain>
    </source>
</reference>
<organism evidence="12 13">
    <name type="scientific">Photobacterium damselae</name>
    <dbReference type="NCBI Taxonomy" id="38293"/>
    <lineage>
        <taxon>Bacteria</taxon>
        <taxon>Pseudomonadati</taxon>
        <taxon>Pseudomonadota</taxon>
        <taxon>Gammaproteobacteria</taxon>
        <taxon>Vibrionales</taxon>
        <taxon>Vibrionaceae</taxon>
        <taxon>Photobacterium</taxon>
    </lineage>
</organism>
<dbReference type="AlphaFoldDB" id="A0A2T3QKG7"/>
<dbReference type="GO" id="GO:0005886">
    <property type="term" value="C:plasma membrane"/>
    <property type="evidence" value="ECO:0007669"/>
    <property type="project" value="UniProtKB-SubCell"/>
</dbReference>
<keyword evidence="2" id="KW-1003">Cell membrane</keyword>
<evidence type="ECO:0000256" key="1">
    <source>
        <dbReference type="ARBA" id="ARBA00004651"/>
    </source>
</evidence>
<proteinExistence type="predicted"/>
<dbReference type="Pfam" id="PF02706">
    <property type="entry name" value="Wzz"/>
    <property type="match status" value="1"/>
</dbReference>
<comment type="subcellular location">
    <subcellularLocation>
        <location evidence="1">Cell membrane</location>
        <topology evidence="1">Multi-pass membrane protein</topology>
    </subcellularLocation>
</comment>
<evidence type="ECO:0000256" key="5">
    <source>
        <dbReference type="ARBA" id="ARBA00022840"/>
    </source>
</evidence>
<keyword evidence="8" id="KW-0175">Coiled coil</keyword>
<dbReference type="GO" id="GO:0005524">
    <property type="term" value="F:ATP binding"/>
    <property type="evidence" value="ECO:0007669"/>
    <property type="project" value="UniProtKB-KW"/>
</dbReference>
<keyword evidence="3 9" id="KW-0812">Transmembrane</keyword>
<dbReference type="Gene3D" id="3.40.50.300">
    <property type="entry name" value="P-loop containing nucleotide triphosphate hydrolases"/>
    <property type="match status" value="1"/>
</dbReference>
<dbReference type="InterPro" id="IPR003856">
    <property type="entry name" value="LPS_length_determ_N"/>
</dbReference>
<evidence type="ECO:0000256" key="7">
    <source>
        <dbReference type="ARBA" id="ARBA00023136"/>
    </source>
</evidence>
<dbReference type="Pfam" id="PF10609">
    <property type="entry name" value="ParA"/>
    <property type="match status" value="1"/>
</dbReference>
<dbReference type="PANTHER" id="PTHR32309:SF13">
    <property type="entry name" value="FERRIC ENTEROBACTIN TRANSPORT PROTEIN FEPE"/>
    <property type="match status" value="1"/>
</dbReference>
<dbReference type="InterPro" id="IPR032807">
    <property type="entry name" value="GNVR"/>
</dbReference>
<name>A0A2T3QKG7_PHODM</name>
<dbReference type="EMBL" id="UATL01000001">
    <property type="protein sequence ID" value="SPY27402.1"/>
    <property type="molecule type" value="Genomic_DNA"/>
</dbReference>
<dbReference type="InterPro" id="IPR033756">
    <property type="entry name" value="YlxH/NBP35"/>
</dbReference>
<dbReference type="PANTHER" id="PTHR32309">
    <property type="entry name" value="TYROSINE-PROTEIN KINASE"/>
    <property type="match status" value="1"/>
</dbReference>
<evidence type="ECO:0000259" key="10">
    <source>
        <dbReference type="Pfam" id="PF02706"/>
    </source>
</evidence>
<accession>A0A2T3QKG7</accession>
<keyword evidence="12" id="KW-0418">Kinase</keyword>
<keyword evidence="5" id="KW-0067">ATP-binding</keyword>
<dbReference type="GO" id="GO:0004713">
    <property type="term" value="F:protein tyrosine kinase activity"/>
    <property type="evidence" value="ECO:0007669"/>
    <property type="project" value="TreeGrafter"/>
</dbReference>
<dbReference type="EC" id="2.7.10.-" evidence="12"/>
<evidence type="ECO:0000256" key="2">
    <source>
        <dbReference type="ARBA" id="ARBA00022475"/>
    </source>
</evidence>
<evidence type="ECO:0000256" key="4">
    <source>
        <dbReference type="ARBA" id="ARBA00022741"/>
    </source>
</evidence>
<evidence type="ECO:0000259" key="11">
    <source>
        <dbReference type="Pfam" id="PF13807"/>
    </source>
</evidence>
<evidence type="ECO:0000313" key="12">
    <source>
        <dbReference type="EMBL" id="SPY27402.1"/>
    </source>
</evidence>
<sequence>MASLFVEDGSKLESTIDFSRFLKAAKKNWWKIIAFSVLTTGASIPLIQKLTPKYEAYATVLLKAELTNPTTFAKVVDFDSTRKEYYETQYQLLKSRRVMSQVVDDLKLYELPEFIGKKEVKDDSLARQKERSIKYLTKHLSISPVRKTQMVEVGFESTDPKIAASVANEIVDVFSHFSINDNHEASLNVSNLLAKQVTDLDTQLKQKEAKLNDFLKKEGLITFRGVDGFQTEQLSLLTDSLATATAQRANLEAIYKTTRDAKKLGINGLVGIPDVSRHPQMENLRQMIIEQRTELSNLEDRYGPKYEKVIQARSQLNILQAQASRLVNEITSGIKEQYQAAVLKENQLQAEVNKQANAFQLLGDKKTRYDNMMDDISQTRELYNELLKRQNQTQVSSQFSESSAKIIDQAIIPLKPTKPNKTLLIAVIAIMSLLTSTLFVIVMAAINNKVMSIAEVKRRLGLPVLGEVRAYSQQVTPKNIINNSSDLNTLDEASFGIRSQLLLQEDVAQVYVVTSATAQEGKSSIATLVAKALAVDSKVLLIDMDLRSSQLTQSLGCTEILGLTDLLSQQLSVKDAITHTQSIDFLSVGQEANQSPLITLTNKNLEKVFTELRQLYDFIIIDTPAVLDSKDAILTSKHADKVLFVTASNYNSSNICVSAIDLLKQYGSQVVGCVLNKVDTNLLESNENLQIAPSKDVLL</sequence>
<evidence type="ECO:0000256" key="6">
    <source>
        <dbReference type="ARBA" id="ARBA00022989"/>
    </source>
</evidence>
<feature type="transmembrane region" description="Helical" evidence="9">
    <location>
        <begin position="423"/>
        <end position="446"/>
    </location>
</feature>